<feature type="region of interest" description="Disordered" evidence="1">
    <location>
        <begin position="1"/>
        <end position="66"/>
    </location>
</feature>
<accession>A0A3Q3IYQ7</accession>
<organism evidence="3 4">
    <name type="scientific">Monopterus albus</name>
    <name type="common">Swamp eel</name>
    <dbReference type="NCBI Taxonomy" id="43700"/>
    <lineage>
        <taxon>Eukaryota</taxon>
        <taxon>Metazoa</taxon>
        <taxon>Chordata</taxon>
        <taxon>Craniata</taxon>
        <taxon>Vertebrata</taxon>
        <taxon>Euteleostomi</taxon>
        <taxon>Actinopterygii</taxon>
        <taxon>Neopterygii</taxon>
        <taxon>Teleostei</taxon>
        <taxon>Neoteleostei</taxon>
        <taxon>Acanthomorphata</taxon>
        <taxon>Anabantaria</taxon>
        <taxon>Synbranchiformes</taxon>
        <taxon>Synbranchidae</taxon>
        <taxon>Monopterus</taxon>
    </lineage>
</organism>
<dbReference type="PANTHER" id="PTHR23095:SF53">
    <property type="entry name" value="ZINC FINGER CCHC DOMAIN-CONTAINING PROTEIN 12-LIKE"/>
    <property type="match status" value="1"/>
</dbReference>
<dbReference type="InterPro" id="IPR026523">
    <property type="entry name" value="PNMA"/>
</dbReference>
<dbReference type="PANTHER" id="PTHR23095">
    <property type="entry name" value="PARANEOPLASTIC ANTIGEN"/>
    <property type="match status" value="1"/>
</dbReference>
<proteinExistence type="predicted"/>
<reference evidence="3" key="2">
    <citation type="submission" date="2025-09" db="UniProtKB">
        <authorList>
            <consortium name="Ensembl"/>
        </authorList>
    </citation>
    <scope>IDENTIFICATION</scope>
</reference>
<sequence length="317" mass="35747">MAQTPKQTLVRRGTDKLDPDDSSGSESEPNSDDSRTPLLCRKNIRPDRNPHASPEFTSKVEVGGNQKHPVQEIARGILGNDIFNPPGVQRIVVEHVIKSESSPMTNQGSKWLRPFSGRVPKPPNEVDFETWSLHVELMIQDNLPVDIQRRKVLESLLPPASDLVRQLGSHAAPHDYVKLLDSAYGLVEDGEEIFARFLSTHQNAGEKASDFLQRIQVLLTTAIQRGGVNSPDANRHLLRQFQRGCWDQSLILTLQLELKSDFSDFLLQLRTEEDRRAAKLDRMQRHLGNAKTKSCICSLYLSHLPRMILVQVCSRPT</sequence>
<dbReference type="Pfam" id="PF14893">
    <property type="entry name" value="PNMA"/>
    <property type="match status" value="1"/>
</dbReference>
<name>A0A3Q3IYQ7_MONAL</name>
<reference evidence="3" key="1">
    <citation type="submission" date="2025-08" db="UniProtKB">
        <authorList>
            <consortium name="Ensembl"/>
        </authorList>
    </citation>
    <scope>IDENTIFICATION</scope>
</reference>
<dbReference type="STRING" id="43700.ENSMALP00000010764"/>
<dbReference type="InterPro" id="IPR048270">
    <property type="entry name" value="PNMA_C"/>
</dbReference>
<feature type="domain" description="Paraneoplastic antigen Ma-like C-terminal" evidence="2">
    <location>
        <begin position="115"/>
        <end position="255"/>
    </location>
</feature>
<protein>
    <recommendedName>
        <fullName evidence="2">Paraneoplastic antigen Ma-like C-terminal domain-containing protein</fullName>
    </recommendedName>
</protein>
<dbReference type="AlphaFoldDB" id="A0A3Q3IYQ7"/>
<evidence type="ECO:0000259" key="2">
    <source>
        <dbReference type="Pfam" id="PF14893"/>
    </source>
</evidence>
<evidence type="ECO:0000313" key="3">
    <source>
        <dbReference type="Ensembl" id="ENSMALP00000010764.1"/>
    </source>
</evidence>
<dbReference type="Proteomes" id="UP000261600">
    <property type="component" value="Unplaced"/>
</dbReference>
<evidence type="ECO:0000313" key="4">
    <source>
        <dbReference type="Proteomes" id="UP000261600"/>
    </source>
</evidence>
<dbReference type="Ensembl" id="ENSMALT00000010993.1">
    <property type="protein sequence ID" value="ENSMALP00000010764.1"/>
    <property type="gene ID" value="ENSMALG00000007642.1"/>
</dbReference>
<evidence type="ECO:0000256" key="1">
    <source>
        <dbReference type="SAM" id="MobiDB-lite"/>
    </source>
</evidence>
<keyword evidence="4" id="KW-1185">Reference proteome</keyword>